<protein>
    <recommendedName>
        <fullName evidence="3">Polyprotein</fullName>
    </recommendedName>
</protein>
<dbReference type="AlphaFoldDB" id="A0AAV1V2F0"/>
<evidence type="ECO:0000313" key="1">
    <source>
        <dbReference type="EMBL" id="CAK7940188.1"/>
    </source>
</evidence>
<dbReference type="Pfam" id="PF14223">
    <property type="entry name" value="Retrotran_gag_2"/>
    <property type="match status" value="1"/>
</dbReference>
<evidence type="ECO:0000313" key="2">
    <source>
        <dbReference type="Proteomes" id="UP001162060"/>
    </source>
</evidence>
<sequence>MMTRRLHEFKMDTGTAMAKHLDAFDELVVGLQTLGKPVDEARQLVVLLTSLPAEYELIPSTIENFKDIMLIEVKRSC</sequence>
<dbReference type="Proteomes" id="UP001162060">
    <property type="component" value="Unassembled WGS sequence"/>
</dbReference>
<evidence type="ECO:0008006" key="3">
    <source>
        <dbReference type="Google" id="ProtNLM"/>
    </source>
</evidence>
<comment type="caution">
    <text evidence="1">The sequence shown here is derived from an EMBL/GenBank/DDBJ whole genome shotgun (WGS) entry which is preliminary data.</text>
</comment>
<gene>
    <name evidence="1" type="ORF">PM001_LOCUS25338</name>
</gene>
<organism evidence="1 2">
    <name type="scientific">Peronospora matthiolae</name>
    <dbReference type="NCBI Taxonomy" id="2874970"/>
    <lineage>
        <taxon>Eukaryota</taxon>
        <taxon>Sar</taxon>
        <taxon>Stramenopiles</taxon>
        <taxon>Oomycota</taxon>
        <taxon>Peronosporomycetes</taxon>
        <taxon>Peronosporales</taxon>
        <taxon>Peronosporaceae</taxon>
        <taxon>Peronospora</taxon>
    </lineage>
</organism>
<name>A0AAV1V2F0_9STRA</name>
<accession>A0AAV1V2F0</accession>
<reference evidence="1" key="1">
    <citation type="submission" date="2024-01" db="EMBL/GenBank/DDBJ databases">
        <authorList>
            <person name="Webb A."/>
        </authorList>
    </citation>
    <scope>NUCLEOTIDE SEQUENCE</scope>
    <source>
        <strain evidence="1">Pm1</strain>
    </source>
</reference>
<dbReference type="EMBL" id="CAKLBY020000256">
    <property type="protein sequence ID" value="CAK7940188.1"/>
    <property type="molecule type" value="Genomic_DNA"/>
</dbReference>
<proteinExistence type="predicted"/>